<gene>
    <name evidence="1" type="ORF">HPB50_001661</name>
</gene>
<reference evidence="1" key="1">
    <citation type="submission" date="2020-05" db="EMBL/GenBank/DDBJ databases">
        <title>Large-scale comparative analyses of tick genomes elucidate their genetic diversity and vector capacities.</title>
        <authorList>
            <person name="Jia N."/>
            <person name="Wang J."/>
            <person name="Shi W."/>
            <person name="Du L."/>
            <person name="Sun Y."/>
            <person name="Zhan W."/>
            <person name="Jiang J."/>
            <person name="Wang Q."/>
            <person name="Zhang B."/>
            <person name="Ji P."/>
            <person name="Sakyi L.B."/>
            <person name="Cui X."/>
            <person name="Yuan T."/>
            <person name="Jiang B."/>
            <person name="Yang W."/>
            <person name="Lam T.T.-Y."/>
            <person name="Chang Q."/>
            <person name="Ding S."/>
            <person name="Wang X."/>
            <person name="Zhu J."/>
            <person name="Ruan X."/>
            <person name="Zhao L."/>
            <person name="Wei J."/>
            <person name="Que T."/>
            <person name="Du C."/>
            <person name="Cheng J."/>
            <person name="Dai P."/>
            <person name="Han X."/>
            <person name="Huang E."/>
            <person name="Gao Y."/>
            <person name="Liu J."/>
            <person name="Shao H."/>
            <person name="Ye R."/>
            <person name="Li L."/>
            <person name="Wei W."/>
            <person name="Wang X."/>
            <person name="Wang C."/>
            <person name="Yang T."/>
            <person name="Huo Q."/>
            <person name="Li W."/>
            <person name="Guo W."/>
            <person name="Chen H."/>
            <person name="Zhou L."/>
            <person name="Ni X."/>
            <person name="Tian J."/>
            <person name="Zhou Y."/>
            <person name="Sheng Y."/>
            <person name="Liu T."/>
            <person name="Pan Y."/>
            <person name="Xia L."/>
            <person name="Li J."/>
            <person name="Zhao F."/>
            <person name="Cao W."/>
        </authorList>
    </citation>
    <scope>NUCLEOTIDE SEQUENCE</scope>
    <source>
        <strain evidence="1">Hyas-2018</strain>
    </source>
</reference>
<sequence>MHRHIHRITVRTARFPEELRNIAPQQSRLKIIEGNRSPAASVAAMARASFHAALLAGGGGGGFNPASKSRWHAPRPFVTLGRSTNNLMFRIPPRSSSGHSATHVAGSFVV</sequence>
<protein>
    <submittedName>
        <fullName evidence="1">Uncharacterized protein</fullName>
    </submittedName>
</protein>
<evidence type="ECO:0000313" key="2">
    <source>
        <dbReference type="Proteomes" id="UP000821845"/>
    </source>
</evidence>
<proteinExistence type="predicted"/>
<organism evidence="1 2">
    <name type="scientific">Hyalomma asiaticum</name>
    <name type="common">Tick</name>
    <dbReference type="NCBI Taxonomy" id="266040"/>
    <lineage>
        <taxon>Eukaryota</taxon>
        <taxon>Metazoa</taxon>
        <taxon>Ecdysozoa</taxon>
        <taxon>Arthropoda</taxon>
        <taxon>Chelicerata</taxon>
        <taxon>Arachnida</taxon>
        <taxon>Acari</taxon>
        <taxon>Parasitiformes</taxon>
        <taxon>Ixodida</taxon>
        <taxon>Ixodoidea</taxon>
        <taxon>Ixodidae</taxon>
        <taxon>Hyalomminae</taxon>
        <taxon>Hyalomma</taxon>
    </lineage>
</organism>
<name>A0ACB7RZV4_HYAAI</name>
<accession>A0ACB7RZV4</accession>
<dbReference type="Proteomes" id="UP000821845">
    <property type="component" value="Chromosome 6"/>
</dbReference>
<dbReference type="EMBL" id="CM023486">
    <property type="protein sequence ID" value="KAH6927326.1"/>
    <property type="molecule type" value="Genomic_DNA"/>
</dbReference>
<evidence type="ECO:0000313" key="1">
    <source>
        <dbReference type="EMBL" id="KAH6927326.1"/>
    </source>
</evidence>
<comment type="caution">
    <text evidence="1">The sequence shown here is derived from an EMBL/GenBank/DDBJ whole genome shotgun (WGS) entry which is preliminary data.</text>
</comment>
<keyword evidence="2" id="KW-1185">Reference proteome</keyword>